<keyword evidence="2" id="KW-1185">Reference proteome</keyword>
<accession>A0A0H1BCA2</accession>
<sequence>MSSIFRMAIPVAEEQAENLCPKPFIVRHVGKDLRGGVISPGMSGSIVESDLTYATGRAVGSNSSSVLH</sequence>
<dbReference type="AlphaFoldDB" id="A0A0H1BCA2"/>
<protein>
    <submittedName>
        <fullName evidence="1">Uncharacterized protein</fullName>
    </submittedName>
</protein>
<name>A0A0H1BCA2_9EURO</name>
<dbReference type="Proteomes" id="UP000053573">
    <property type="component" value="Unassembled WGS sequence"/>
</dbReference>
<organism evidence="1 2">
    <name type="scientific">Blastomyces silverae</name>
    <dbReference type="NCBI Taxonomy" id="2060906"/>
    <lineage>
        <taxon>Eukaryota</taxon>
        <taxon>Fungi</taxon>
        <taxon>Dikarya</taxon>
        <taxon>Ascomycota</taxon>
        <taxon>Pezizomycotina</taxon>
        <taxon>Eurotiomycetes</taxon>
        <taxon>Eurotiomycetidae</taxon>
        <taxon>Onygenales</taxon>
        <taxon>Ajellomycetaceae</taxon>
        <taxon>Blastomyces</taxon>
    </lineage>
</organism>
<gene>
    <name evidence="1" type="ORF">EMPG_15597</name>
</gene>
<dbReference type="EMBL" id="LDEV01002476">
    <property type="protein sequence ID" value="KLJ08975.1"/>
    <property type="molecule type" value="Genomic_DNA"/>
</dbReference>
<proteinExistence type="predicted"/>
<evidence type="ECO:0000313" key="1">
    <source>
        <dbReference type="EMBL" id="KLJ08975.1"/>
    </source>
</evidence>
<reference evidence="2" key="1">
    <citation type="journal article" date="2015" name="PLoS Genet.">
        <title>The dynamic genome and transcriptome of the human fungal pathogen Blastomyces and close relative Emmonsia.</title>
        <authorList>
            <person name="Munoz J.F."/>
            <person name="Gauthier G.M."/>
            <person name="Desjardins C.A."/>
            <person name="Gallo J.E."/>
            <person name="Holder J."/>
            <person name="Sullivan T.D."/>
            <person name="Marty A.J."/>
            <person name="Carmen J.C."/>
            <person name="Chen Z."/>
            <person name="Ding L."/>
            <person name="Gujja S."/>
            <person name="Magrini V."/>
            <person name="Misas E."/>
            <person name="Mitreva M."/>
            <person name="Priest M."/>
            <person name="Saif S."/>
            <person name="Whiston E.A."/>
            <person name="Young S."/>
            <person name="Zeng Q."/>
            <person name="Goldman W.E."/>
            <person name="Mardis E.R."/>
            <person name="Taylor J.W."/>
            <person name="McEwen J.G."/>
            <person name="Clay O.K."/>
            <person name="Klein B.S."/>
            <person name="Cuomo C.A."/>
        </authorList>
    </citation>
    <scope>NUCLEOTIDE SEQUENCE [LARGE SCALE GENOMIC DNA]</scope>
    <source>
        <strain evidence="2">UAMH 139</strain>
    </source>
</reference>
<comment type="caution">
    <text evidence="1">The sequence shown here is derived from an EMBL/GenBank/DDBJ whole genome shotgun (WGS) entry which is preliminary data.</text>
</comment>
<evidence type="ECO:0000313" key="2">
    <source>
        <dbReference type="Proteomes" id="UP000053573"/>
    </source>
</evidence>